<comment type="caution">
    <text evidence="2">The sequence shown here is derived from an EMBL/GenBank/DDBJ whole genome shotgun (WGS) entry which is preliminary data.</text>
</comment>
<name>A0A8J2NK56_9HEXA</name>
<dbReference type="Proteomes" id="UP000708208">
    <property type="component" value="Unassembled WGS sequence"/>
</dbReference>
<organism evidence="2 3">
    <name type="scientific">Allacma fusca</name>
    <dbReference type="NCBI Taxonomy" id="39272"/>
    <lineage>
        <taxon>Eukaryota</taxon>
        <taxon>Metazoa</taxon>
        <taxon>Ecdysozoa</taxon>
        <taxon>Arthropoda</taxon>
        <taxon>Hexapoda</taxon>
        <taxon>Collembola</taxon>
        <taxon>Symphypleona</taxon>
        <taxon>Sminthuridae</taxon>
        <taxon>Allacma</taxon>
    </lineage>
</organism>
<feature type="region of interest" description="Disordered" evidence="1">
    <location>
        <begin position="101"/>
        <end position="127"/>
    </location>
</feature>
<evidence type="ECO:0000256" key="1">
    <source>
        <dbReference type="SAM" id="MobiDB-lite"/>
    </source>
</evidence>
<keyword evidence="3" id="KW-1185">Reference proteome</keyword>
<evidence type="ECO:0000313" key="2">
    <source>
        <dbReference type="EMBL" id="CAG7673192.1"/>
    </source>
</evidence>
<dbReference type="AlphaFoldDB" id="A0A8J2NK56"/>
<protein>
    <submittedName>
        <fullName evidence="2">Uncharacterized protein</fullName>
    </submittedName>
</protein>
<evidence type="ECO:0000313" key="3">
    <source>
        <dbReference type="Proteomes" id="UP000708208"/>
    </source>
</evidence>
<gene>
    <name evidence="2" type="ORF">AFUS01_LOCUS2251</name>
</gene>
<reference evidence="2" key="1">
    <citation type="submission" date="2021-06" db="EMBL/GenBank/DDBJ databases">
        <authorList>
            <person name="Hodson N. C."/>
            <person name="Mongue J. A."/>
            <person name="Jaron S. K."/>
        </authorList>
    </citation>
    <scope>NUCLEOTIDE SEQUENCE</scope>
</reference>
<dbReference type="EMBL" id="CAJVCH010012792">
    <property type="protein sequence ID" value="CAG7673192.1"/>
    <property type="molecule type" value="Genomic_DNA"/>
</dbReference>
<sequence>MVGQFIFRVNPAVEGFFKIYRLPIPLPTMNWQVHPLHQDPLGQGRNPGSRAGPSRNSGHESVTETNELLAFCKELPHGEILTSQLVQHLGVGKKRITLSAQPVSQNSSGSNEHASVISVENSPLTSE</sequence>
<accession>A0A8J2NK56</accession>
<feature type="region of interest" description="Disordered" evidence="1">
    <location>
        <begin position="35"/>
        <end position="63"/>
    </location>
</feature>
<proteinExistence type="predicted"/>